<sequence>MPEFNSAFLLSSQVFSTRDTGVFGEYSTGFVERLGPNISPRSTKRPNILLIEDRDKFCDLSRDPRFHPEGLEEAFEAATAVLAILYRRPSQRERLGMERYTRLHEAAVDATLRGAGVAVFIKTTNDRLSYWPKVVRHFAPGATFRYTDSDGAALITAMAGSEA</sequence>
<name>A0ABT1R904_9HYPH</name>
<dbReference type="EMBL" id="WHSB02000005">
    <property type="protein sequence ID" value="MCQ4631651.1"/>
    <property type="molecule type" value="Genomic_DNA"/>
</dbReference>
<evidence type="ECO:0000313" key="1">
    <source>
        <dbReference type="EMBL" id="MCQ4631651.1"/>
    </source>
</evidence>
<proteinExistence type="predicted"/>
<comment type="caution">
    <text evidence="1">The sequence shown here is derived from an EMBL/GenBank/DDBJ whole genome shotgun (WGS) entry which is preliminary data.</text>
</comment>
<protein>
    <submittedName>
        <fullName evidence="1">Uncharacterized protein</fullName>
    </submittedName>
</protein>
<reference evidence="1" key="1">
    <citation type="submission" date="2021-07" db="EMBL/GenBank/DDBJ databases">
        <title>Shinella sp. nov., a novel member of the genus Shinella from water.</title>
        <authorList>
            <person name="Deng Y."/>
        </authorList>
    </citation>
    <scope>NUCLEOTIDE SEQUENCE</scope>
    <source>
        <strain evidence="1">CPCC 100929</strain>
    </source>
</reference>
<gene>
    <name evidence="1" type="ORF">GB927_016490</name>
</gene>
<dbReference type="Proteomes" id="UP000996601">
    <property type="component" value="Unassembled WGS sequence"/>
</dbReference>
<dbReference type="RefSeq" id="WP_256118269.1">
    <property type="nucleotide sequence ID" value="NZ_WHSB02000005.1"/>
</dbReference>
<keyword evidence="2" id="KW-1185">Reference proteome</keyword>
<organism evidence="1 2">
    <name type="scientific">Shinella lacus</name>
    <dbReference type="NCBI Taxonomy" id="2654216"/>
    <lineage>
        <taxon>Bacteria</taxon>
        <taxon>Pseudomonadati</taxon>
        <taxon>Pseudomonadota</taxon>
        <taxon>Alphaproteobacteria</taxon>
        <taxon>Hyphomicrobiales</taxon>
        <taxon>Rhizobiaceae</taxon>
        <taxon>Shinella</taxon>
    </lineage>
</organism>
<accession>A0ABT1R904</accession>
<evidence type="ECO:0000313" key="2">
    <source>
        <dbReference type="Proteomes" id="UP000996601"/>
    </source>
</evidence>